<dbReference type="Proteomes" id="UP001596013">
    <property type="component" value="Unassembled WGS sequence"/>
</dbReference>
<keyword evidence="6" id="KW-0227">DNA damage</keyword>
<evidence type="ECO:0000256" key="9">
    <source>
        <dbReference type="ARBA" id="ARBA00023204"/>
    </source>
</evidence>
<organism evidence="18 19">
    <name type="scientific">Rhodanobacter umsongensis</name>
    <dbReference type="NCBI Taxonomy" id="633153"/>
    <lineage>
        <taxon>Bacteria</taxon>
        <taxon>Pseudomonadati</taxon>
        <taxon>Pseudomonadota</taxon>
        <taxon>Gammaproteobacteria</taxon>
        <taxon>Lysobacterales</taxon>
        <taxon>Rhodanobacteraceae</taxon>
        <taxon>Rhodanobacter</taxon>
    </lineage>
</organism>
<dbReference type="GO" id="GO:0016787">
    <property type="term" value="F:hydrolase activity"/>
    <property type="evidence" value="ECO:0007669"/>
    <property type="project" value="UniProtKB-KW"/>
</dbReference>
<evidence type="ECO:0000256" key="4">
    <source>
        <dbReference type="ARBA" id="ARBA00022705"/>
    </source>
</evidence>
<dbReference type="CDD" id="cd03425">
    <property type="entry name" value="NUDIX_MutT_NudA_like"/>
    <property type="match status" value="1"/>
</dbReference>
<comment type="similarity">
    <text evidence="2">Belongs to the Nudix hydrolase family.</text>
</comment>
<dbReference type="SUPFAM" id="SSF51391">
    <property type="entry name" value="Thiamin phosphate synthase"/>
    <property type="match status" value="1"/>
</dbReference>
<keyword evidence="3" id="KW-0515">Mutator protein</keyword>
<dbReference type="PROSITE" id="PS00893">
    <property type="entry name" value="NUDIX_BOX"/>
    <property type="match status" value="1"/>
</dbReference>
<evidence type="ECO:0000256" key="2">
    <source>
        <dbReference type="ARBA" id="ARBA00005582"/>
    </source>
</evidence>
<comment type="catalytic activity">
    <reaction evidence="11">
        <text>8-oxo-GTP + H2O = 8-oxo-GMP + diphosphate + H(+)</text>
        <dbReference type="Rhea" id="RHEA:67616"/>
        <dbReference type="ChEBI" id="CHEBI:15377"/>
        <dbReference type="ChEBI" id="CHEBI:15378"/>
        <dbReference type="ChEBI" id="CHEBI:33019"/>
        <dbReference type="ChEBI" id="CHEBI:143553"/>
        <dbReference type="ChEBI" id="CHEBI:145694"/>
    </reaction>
</comment>
<dbReference type="CDD" id="cd00564">
    <property type="entry name" value="TMP_TenI"/>
    <property type="match status" value="1"/>
</dbReference>
<keyword evidence="9" id="KW-0234">DNA repair</keyword>
<evidence type="ECO:0000256" key="13">
    <source>
        <dbReference type="ARBA" id="ARBA00040794"/>
    </source>
</evidence>
<dbReference type="InterPro" id="IPR036206">
    <property type="entry name" value="ThiamineP_synth_sf"/>
</dbReference>
<dbReference type="PANTHER" id="PTHR47707:SF1">
    <property type="entry name" value="NUDIX HYDROLASE FAMILY PROTEIN"/>
    <property type="match status" value="1"/>
</dbReference>
<dbReference type="PROSITE" id="PS51462">
    <property type="entry name" value="NUDIX"/>
    <property type="match status" value="1"/>
</dbReference>
<evidence type="ECO:0000256" key="8">
    <source>
        <dbReference type="ARBA" id="ARBA00022842"/>
    </source>
</evidence>
<sequence length="321" mass="35082">MVAAVAPRPVMHVMAAVMHDAEGRVLLAQRPAGKHLAGMWEFPGGKLERDEAPLAGLARELREELGVDLQRAEPLIRVPCRYVDRELLLDTWHTDQWRGVPQSLEGQALQWLAPAQIDPSILTPADRAILQAWRLPHRYSITPPEVRPEQCGAWFEHIGQAIKRGERLIQLRLPLWPREQVRVLAAALLPLARRHGAGLLLHGDIEGALGLGIGVQLKSAQLATLSARPLPLSQPVGASCHEAAHLAQAQAIAADFATLSPIAATRDLPQRLPLGWQRFHSWAESAALPVYALGGTAPSHIAQARQCSGQGVAGMREFWLL</sequence>
<keyword evidence="7 18" id="KW-0378">Hydrolase</keyword>
<keyword evidence="8" id="KW-0460">Magnesium</keyword>
<comment type="cofactor">
    <cofactor evidence="1">
        <name>Mg(2+)</name>
        <dbReference type="ChEBI" id="CHEBI:18420"/>
    </cofactor>
</comment>
<evidence type="ECO:0000256" key="7">
    <source>
        <dbReference type="ARBA" id="ARBA00022801"/>
    </source>
</evidence>
<evidence type="ECO:0000256" key="10">
    <source>
        <dbReference type="ARBA" id="ARBA00035861"/>
    </source>
</evidence>
<evidence type="ECO:0000256" key="1">
    <source>
        <dbReference type="ARBA" id="ARBA00001946"/>
    </source>
</evidence>
<protein>
    <recommendedName>
        <fullName evidence="13">8-oxo-dGTP diphosphatase</fullName>
        <ecNumber evidence="12">3.6.1.55</ecNumber>
    </recommendedName>
    <alternativeName>
        <fullName evidence="16">7,8-dihydro-8-oxoguanine-triphosphatase</fullName>
    </alternativeName>
    <alternativeName>
        <fullName evidence="15">Mutator protein MutT</fullName>
    </alternativeName>
    <alternativeName>
        <fullName evidence="14">dGTP pyrophosphohydrolase</fullName>
    </alternativeName>
</protein>
<reference evidence="19" key="1">
    <citation type="journal article" date="2019" name="Int. J. Syst. Evol. Microbiol.">
        <title>The Global Catalogue of Microorganisms (GCM) 10K type strain sequencing project: providing services to taxonomists for standard genome sequencing and annotation.</title>
        <authorList>
            <consortium name="The Broad Institute Genomics Platform"/>
            <consortium name="The Broad Institute Genome Sequencing Center for Infectious Disease"/>
            <person name="Wu L."/>
            <person name="Ma J."/>
        </authorList>
    </citation>
    <scope>NUCLEOTIDE SEQUENCE [LARGE SCALE GENOMIC DNA]</scope>
    <source>
        <strain evidence="19">JCM 17130</strain>
    </source>
</reference>
<name>A0ABW0JR02_9GAMM</name>
<evidence type="ECO:0000256" key="11">
    <source>
        <dbReference type="ARBA" id="ARBA00036904"/>
    </source>
</evidence>
<keyword evidence="5" id="KW-0479">Metal-binding</keyword>
<gene>
    <name evidence="18" type="ORF">ACFPME_16165</name>
</gene>
<dbReference type="InterPro" id="IPR015797">
    <property type="entry name" value="NUDIX_hydrolase-like_dom_sf"/>
</dbReference>
<dbReference type="InterPro" id="IPR029119">
    <property type="entry name" value="MutY_C"/>
</dbReference>
<comment type="catalytic activity">
    <reaction evidence="10">
        <text>8-oxo-dGTP + H2O = 8-oxo-dGMP + diphosphate + H(+)</text>
        <dbReference type="Rhea" id="RHEA:31575"/>
        <dbReference type="ChEBI" id="CHEBI:15377"/>
        <dbReference type="ChEBI" id="CHEBI:15378"/>
        <dbReference type="ChEBI" id="CHEBI:33019"/>
        <dbReference type="ChEBI" id="CHEBI:63224"/>
        <dbReference type="ChEBI" id="CHEBI:77896"/>
        <dbReference type="EC" id="3.6.1.55"/>
    </reaction>
</comment>
<keyword evidence="19" id="KW-1185">Reference proteome</keyword>
<evidence type="ECO:0000313" key="18">
    <source>
        <dbReference type="EMBL" id="MFC5438096.1"/>
    </source>
</evidence>
<comment type="caution">
    <text evidence="18">The sequence shown here is derived from an EMBL/GenBank/DDBJ whole genome shotgun (WGS) entry which is preliminary data.</text>
</comment>
<evidence type="ECO:0000256" key="6">
    <source>
        <dbReference type="ARBA" id="ARBA00022763"/>
    </source>
</evidence>
<dbReference type="PANTHER" id="PTHR47707">
    <property type="entry name" value="8-OXO-DGTP DIPHOSPHATASE"/>
    <property type="match status" value="1"/>
</dbReference>
<dbReference type="InterPro" id="IPR000086">
    <property type="entry name" value="NUDIX_hydrolase_dom"/>
</dbReference>
<evidence type="ECO:0000256" key="3">
    <source>
        <dbReference type="ARBA" id="ARBA00022457"/>
    </source>
</evidence>
<dbReference type="InterPro" id="IPR013785">
    <property type="entry name" value="Aldolase_TIM"/>
</dbReference>
<dbReference type="NCBIfam" id="NF006530">
    <property type="entry name" value="PRK08999.1"/>
    <property type="match status" value="1"/>
</dbReference>
<proteinExistence type="inferred from homology"/>
<accession>A0ABW0JR02</accession>
<dbReference type="SUPFAM" id="SSF55811">
    <property type="entry name" value="Nudix"/>
    <property type="match status" value="1"/>
</dbReference>
<dbReference type="InterPro" id="IPR047127">
    <property type="entry name" value="MutT-like"/>
</dbReference>
<dbReference type="EMBL" id="JBHSMK010000009">
    <property type="protein sequence ID" value="MFC5438096.1"/>
    <property type="molecule type" value="Genomic_DNA"/>
</dbReference>
<evidence type="ECO:0000256" key="12">
    <source>
        <dbReference type="ARBA" id="ARBA00038905"/>
    </source>
</evidence>
<dbReference type="Pfam" id="PF14815">
    <property type="entry name" value="NUDIX_4"/>
    <property type="match status" value="1"/>
</dbReference>
<keyword evidence="4" id="KW-0235">DNA replication</keyword>
<dbReference type="Gene3D" id="3.90.79.10">
    <property type="entry name" value="Nucleoside Triphosphate Pyrophosphohydrolase"/>
    <property type="match status" value="1"/>
</dbReference>
<dbReference type="EC" id="3.6.1.55" evidence="12"/>
<dbReference type="RefSeq" id="WP_377306696.1">
    <property type="nucleotide sequence ID" value="NZ_JBHSMK010000009.1"/>
</dbReference>
<evidence type="ECO:0000256" key="15">
    <source>
        <dbReference type="ARBA" id="ARBA00041979"/>
    </source>
</evidence>
<dbReference type="Gene3D" id="3.20.20.70">
    <property type="entry name" value="Aldolase class I"/>
    <property type="match status" value="1"/>
</dbReference>
<dbReference type="InterPro" id="IPR020084">
    <property type="entry name" value="NUDIX_hydrolase_CS"/>
</dbReference>
<evidence type="ECO:0000256" key="16">
    <source>
        <dbReference type="ARBA" id="ARBA00042798"/>
    </source>
</evidence>
<dbReference type="Pfam" id="PF02581">
    <property type="entry name" value="TMP-TENI"/>
    <property type="match status" value="1"/>
</dbReference>
<evidence type="ECO:0000256" key="14">
    <source>
        <dbReference type="ARBA" id="ARBA00041592"/>
    </source>
</evidence>
<evidence type="ECO:0000256" key="5">
    <source>
        <dbReference type="ARBA" id="ARBA00022723"/>
    </source>
</evidence>
<evidence type="ECO:0000313" key="19">
    <source>
        <dbReference type="Proteomes" id="UP001596013"/>
    </source>
</evidence>
<dbReference type="InterPro" id="IPR022998">
    <property type="entry name" value="ThiamineP_synth_TenI"/>
</dbReference>
<evidence type="ECO:0000259" key="17">
    <source>
        <dbReference type="PROSITE" id="PS51462"/>
    </source>
</evidence>
<feature type="domain" description="Nudix hydrolase" evidence="17">
    <location>
        <begin position="6"/>
        <end position="135"/>
    </location>
</feature>